<dbReference type="Proteomes" id="UP001597295">
    <property type="component" value="Unassembled WGS sequence"/>
</dbReference>
<evidence type="ECO:0000256" key="1">
    <source>
        <dbReference type="ARBA" id="ARBA00012528"/>
    </source>
</evidence>
<comment type="catalytic activity">
    <reaction evidence="2">
        <text>2 GTP = 3',3'-c-di-GMP + 2 diphosphate</text>
        <dbReference type="Rhea" id="RHEA:24898"/>
        <dbReference type="ChEBI" id="CHEBI:33019"/>
        <dbReference type="ChEBI" id="CHEBI:37565"/>
        <dbReference type="ChEBI" id="CHEBI:58805"/>
        <dbReference type="EC" id="2.7.7.65"/>
    </reaction>
</comment>
<organism evidence="5 6">
    <name type="scientific">Lacibacterium aquatile</name>
    <dbReference type="NCBI Taxonomy" id="1168082"/>
    <lineage>
        <taxon>Bacteria</taxon>
        <taxon>Pseudomonadati</taxon>
        <taxon>Pseudomonadota</taxon>
        <taxon>Alphaproteobacteria</taxon>
        <taxon>Rhodospirillales</taxon>
        <taxon>Rhodospirillaceae</taxon>
    </lineage>
</organism>
<feature type="transmembrane region" description="Helical" evidence="3">
    <location>
        <begin position="268"/>
        <end position="288"/>
    </location>
</feature>
<accession>A0ABW5DVF6</accession>
<feature type="transmembrane region" description="Helical" evidence="3">
    <location>
        <begin position="79"/>
        <end position="99"/>
    </location>
</feature>
<dbReference type="PROSITE" id="PS50887">
    <property type="entry name" value="GGDEF"/>
    <property type="match status" value="1"/>
</dbReference>
<feature type="transmembrane region" description="Helical" evidence="3">
    <location>
        <begin position="146"/>
        <end position="166"/>
    </location>
</feature>
<dbReference type="SUPFAM" id="SSF55073">
    <property type="entry name" value="Nucleotide cyclase"/>
    <property type="match status" value="1"/>
</dbReference>
<keyword evidence="6" id="KW-1185">Reference proteome</keyword>
<comment type="caution">
    <text evidence="5">The sequence shown here is derived from an EMBL/GenBank/DDBJ whole genome shotgun (WGS) entry which is preliminary data.</text>
</comment>
<feature type="transmembrane region" description="Helical" evidence="3">
    <location>
        <begin position="187"/>
        <end position="206"/>
    </location>
</feature>
<dbReference type="InterPro" id="IPR000160">
    <property type="entry name" value="GGDEF_dom"/>
</dbReference>
<reference evidence="6" key="1">
    <citation type="journal article" date="2019" name="Int. J. Syst. Evol. Microbiol.">
        <title>The Global Catalogue of Microorganisms (GCM) 10K type strain sequencing project: providing services to taxonomists for standard genome sequencing and annotation.</title>
        <authorList>
            <consortium name="The Broad Institute Genomics Platform"/>
            <consortium name="The Broad Institute Genome Sequencing Center for Infectious Disease"/>
            <person name="Wu L."/>
            <person name="Ma J."/>
        </authorList>
    </citation>
    <scope>NUCLEOTIDE SEQUENCE [LARGE SCALE GENOMIC DNA]</scope>
    <source>
        <strain evidence="6">CGMCC 1.19062</strain>
    </source>
</reference>
<keyword evidence="3" id="KW-1133">Transmembrane helix</keyword>
<evidence type="ECO:0000256" key="3">
    <source>
        <dbReference type="SAM" id="Phobius"/>
    </source>
</evidence>
<gene>
    <name evidence="5" type="ORF">ACFSM5_19500</name>
</gene>
<sequence length="464" mass="48577">MSRILNSPVTVGLIIFCAAIFGILTRFDDSLAVLWPANALLIGLMARNPRWASAAGWIMAAAGYVLADILTGSELMTSLMLTAANLLGAAFALGLLTRFDTDARCLAQPAAVLLVLGVSLAAGLGAGIGGGIATGLLFGSPMVKSGLFWMLAEIGNFLVILPLVLTAPSPLQLILDRRRRTWSLPPLKCFIPVATLMGSCLLSAWLDGAGALAVPVPALLWCAISYGLFTTSALTLSFSVWTMIAMSLGYIDTGAAPSFDNGTAGLSARLGVLFITLAPLTVASVMAARTELLERLKHLAAHDQLTGLLNRGAFRDRAISELANLVMSGGPSAVLMLDIDRFKSINDTYGHAAGDQALTGFAQRASGCLRAGDAIGRLGGEEFCVMLPGCSQLEAHATAERIRAAIARTPIALNAKQSITVTVSVGLAYTATSQENFDDLLLRADEALYRAKQAGRNRIEAASA</sequence>
<protein>
    <recommendedName>
        <fullName evidence="1">diguanylate cyclase</fullName>
        <ecNumber evidence="1">2.7.7.65</ecNumber>
    </recommendedName>
</protein>
<dbReference type="InterPro" id="IPR043128">
    <property type="entry name" value="Rev_trsase/Diguanyl_cyclase"/>
</dbReference>
<dbReference type="EMBL" id="JBHUIP010000016">
    <property type="protein sequence ID" value="MFD2265097.1"/>
    <property type="molecule type" value="Genomic_DNA"/>
</dbReference>
<dbReference type="NCBIfam" id="TIGR00254">
    <property type="entry name" value="GGDEF"/>
    <property type="match status" value="1"/>
</dbReference>
<feature type="transmembrane region" description="Helical" evidence="3">
    <location>
        <begin position="111"/>
        <end position="140"/>
    </location>
</feature>
<dbReference type="CDD" id="cd01949">
    <property type="entry name" value="GGDEF"/>
    <property type="match status" value="1"/>
</dbReference>
<keyword evidence="3" id="KW-0812">Transmembrane</keyword>
<dbReference type="InterPro" id="IPR029787">
    <property type="entry name" value="Nucleotide_cyclase"/>
</dbReference>
<evidence type="ECO:0000313" key="5">
    <source>
        <dbReference type="EMBL" id="MFD2265097.1"/>
    </source>
</evidence>
<proteinExistence type="predicted"/>
<keyword evidence="5" id="KW-0548">Nucleotidyltransferase</keyword>
<keyword evidence="5" id="KW-0808">Transferase</keyword>
<keyword evidence="3" id="KW-0472">Membrane</keyword>
<dbReference type="Pfam" id="PF00990">
    <property type="entry name" value="GGDEF"/>
    <property type="match status" value="1"/>
</dbReference>
<feature type="transmembrane region" description="Helical" evidence="3">
    <location>
        <begin position="212"/>
        <end position="229"/>
    </location>
</feature>
<evidence type="ECO:0000256" key="2">
    <source>
        <dbReference type="ARBA" id="ARBA00034247"/>
    </source>
</evidence>
<dbReference type="InterPro" id="IPR050469">
    <property type="entry name" value="Diguanylate_Cyclase"/>
</dbReference>
<feature type="domain" description="GGDEF" evidence="4">
    <location>
        <begin position="330"/>
        <end position="464"/>
    </location>
</feature>
<evidence type="ECO:0000259" key="4">
    <source>
        <dbReference type="PROSITE" id="PS50887"/>
    </source>
</evidence>
<feature type="transmembrane region" description="Helical" evidence="3">
    <location>
        <begin position="7"/>
        <end position="24"/>
    </location>
</feature>
<dbReference type="Gene3D" id="3.30.70.270">
    <property type="match status" value="1"/>
</dbReference>
<dbReference type="EC" id="2.7.7.65" evidence="1"/>
<evidence type="ECO:0000313" key="6">
    <source>
        <dbReference type="Proteomes" id="UP001597295"/>
    </source>
</evidence>
<dbReference type="PANTHER" id="PTHR45138">
    <property type="entry name" value="REGULATORY COMPONENTS OF SENSORY TRANSDUCTION SYSTEM"/>
    <property type="match status" value="1"/>
</dbReference>
<dbReference type="RefSeq" id="WP_379878269.1">
    <property type="nucleotide sequence ID" value="NZ_JBHUIP010000016.1"/>
</dbReference>
<dbReference type="GO" id="GO:0052621">
    <property type="term" value="F:diguanylate cyclase activity"/>
    <property type="evidence" value="ECO:0007669"/>
    <property type="project" value="UniProtKB-EC"/>
</dbReference>
<feature type="transmembrane region" description="Helical" evidence="3">
    <location>
        <begin position="236"/>
        <end position="256"/>
    </location>
</feature>
<name>A0ABW5DVF6_9PROT</name>
<dbReference type="SMART" id="SM00267">
    <property type="entry name" value="GGDEF"/>
    <property type="match status" value="1"/>
</dbReference>
<dbReference type="PANTHER" id="PTHR45138:SF9">
    <property type="entry name" value="DIGUANYLATE CYCLASE DGCM-RELATED"/>
    <property type="match status" value="1"/>
</dbReference>